<accession>A0ABQ9H0U5</accession>
<dbReference type="Proteomes" id="UP001159363">
    <property type="component" value="Chromosome 7"/>
</dbReference>
<proteinExistence type="predicted"/>
<name>A0ABQ9H0U5_9NEOP</name>
<organism evidence="2 3">
    <name type="scientific">Dryococelus australis</name>
    <dbReference type="NCBI Taxonomy" id="614101"/>
    <lineage>
        <taxon>Eukaryota</taxon>
        <taxon>Metazoa</taxon>
        <taxon>Ecdysozoa</taxon>
        <taxon>Arthropoda</taxon>
        <taxon>Hexapoda</taxon>
        <taxon>Insecta</taxon>
        <taxon>Pterygota</taxon>
        <taxon>Neoptera</taxon>
        <taxon>Polyneoptera</taxon>
        <taxon>Phasmatodea</taxon>
        <taxon>Verophasmatodea</taxon>
        <taxon>Anareolatae</taxon>
        <taxon>Phasmatidae</taxon>
        <taxon>Eurycanthinae</taxon>
        <taxon>Dryococelus</taxon>
    </lineage>
</organism>
<evidence type="ECO:0000313" key="2">
    <source>
        <dbReference type="EMBL" id="KAJ8877836.1"/>
    </source>
</evidence>
<protein>
    <submittedName>
        <fullName evidence="2">Uncharacterized protein</fullName>
    </submittedName>
</protein>
<gene>
    <name evidence="2" type="ORF">PR048_022295</name>
</gene>
<sequence length="398" mass="43777">MVSRGPQIAERQEKCRHASRTKRVIDRRGRPTTHDFVTLQHGCQSNTPCSWAVSVLASHQGKPSSIPGRVTPGFSHVGIVPEEAVGRRVYSGISRFPYPSFRPQSPSSSLKISLLRAVHIPALTHPAVEARLFQYATASAQSRQDSSNFWTGVLFQRLDALDDGGREREREKEKESEILTEVDLPTVCWTLPPIGVQGLNLLTNRKARYSFRLLVECHGVGEYDDDLGNDPVPLVQGKLHDLRASDLLRFRRGRNTCAALSVYIILLTGFLSGTQRGIQNKNLASFSVCCRTASREFAAGGGKWRGGRTRCPRWADGAGTYASSRRRDVELALAEPLGSSSQTYLPLVTSLAARSSIARNSATHSLINSNSTPGPEASRDICTVRPDHLEGLMHPESR</sequence>
<feature type="region of interest" description="Disordered" evidence="1">
    <location>
        <begin position="1"/>
        <end position="33"/>
    </location>
</feature>
<reference evidence="2 3" key="1">
    <citation type="submission" date="2023-02" db="EMBL/GenBank/DDBJ databases">
        <title>LHISI_Scaffold_Assembly.</title>
        <authorList>
            <person name="Stuart O.P."/>
            <person name="Cleave R."/>
            <person name="Magrath M.J.L."/>
            <person name="Mikheyev A.S."/>
        </authorList>
    </citation>
    <scope>NUCLEOTIDE SEQUENCE [LARGE SCALE GENOMIC DNA]</scope>
    <source>
        <strain evidence="2">Daus_M_001</strain>
        <tissue evidence="2">Leg muscle</tissue>
    </source>
</reference>
<evidence type="ECO:0000313" key="3">
    <source>
        <dbReference type="Proteomes" id="UP001159363"/>
    </source>
</evidence>
<comment type="caution">
    <text evidence="2">The sequence shown here is derived from an EMBL/GenBank/DDBJ whole genome shotgun (WGS) entry which is preliminary data.</text>
</comment>
<feature type="compositionally biased region" description="Basic and acidic residues" evidence="1">
    <location>
        <begin position="23"/>
        <end position="33"/>
    </location>
</feature>
<dbReference type="EMBL" id="JARBHB010000008">
    <property type="protein sequence ID" value="KAJ8877836.1"/>
    <property type="molecule type" value="Genomic_DNA"/>
</dbReference>
<keyword evidence="3" id="KW-1185">Reference proteome</keyword>
<evidence type="ECO:0000256" key="1">
    <source>
        <dbReference type="SAM" id="MobiDB-lite"/>
    </source>
</evidence>